<dbReference type="GeneID" id="113699304"/>
<reference evidence="2" key="2">
    <citation type="submission" date="2025-08" db="UniProtKB">
        <authorList>
            <consortium name="RefSeq"/>
        </authorList>
    </citation>
    <scope>IDENTIFICATION</scope>
    <source>
        <tissue evidence="2">Leaves</tissue>
    </source>
</reference>
<dbReference type="SUPFAM" id="SSF54928">
    <property type="entry name" value="RNA-binding domain, RBD"/>
    <property type="match status" value="1"/>
</dbReference>
<keyword evidence="1" id="KW-1185">Reference proteome</keyword>
<sequence>MSMRRLLMAASAEEYAAFEERVRRTVYMDNLSPQVTENVLKAALDQFVNAINVQFIPNYINPQSLPRAALVEMETLKQASAIIAEMADSPFMVLGMPRPVRARAAEVEMFDSRPKKPGRKITYKWLDPEDPDFEVARKIKVLTRKHASETEFLLNQHQLKEEENLANQQLENLKAHYKKYELIDGVLSDNTAKKLADRYRIPLSDA</sequence>
<evidence type="ECO:0000313" key="2">
    <source>
        <dbReference type="RefSeq" id="XP_027075365.1"/>
    </source>
</evidence>
<reference evidence="1" key="1">
    <citation type="journal article" date="2025" name="Foods">
        <title>Unveiling the Microbial Signatures of Arabica Coffee Cherries: Insights into Ripeness Specific Diversity, Functional Traits, and Implications for Quality and Safety.</title>
        <authorList>
            <consortium name="RefSeq"/>
            <person name="Tenea G.N."/>
            <person name="Cifuentes V."/>
            <person name="Reyes P."/>
            <person name="Cevallos-Vallejos M."/>
        </authorList>
    </citation>
    <scope>NUCLEOTIDE SEQUENCE [LARGE SCALE GENOMIC DNA]</scope>
</reference>
<dbReference type="PANTHER" id="PTHR36309:SF1">
    <property type="entry name" value="RNA-BINDING (RRM_RBD_RNP MOTIFS) FAMILY PROTEIN"/>
    <property type="match status" value="1"/>
</dbReference>
<name>A0A6P6TB27_COFAR</name>
<protein>
    <submittedName>
        <fullName evidence="2">ASI1-immunoprecipitated protein 1-like isoform X1</fullName>
    </submittedName>
</protein>
<dbReference type="InterPro" id="IPR053316">
    <property type="entry name" value="Epigenetic_reg_gene_expr"/>
</dbReference>
<organism evidence="1 2">
    <name type="scientific">Coffea arabica</name>
    <name type="common">Arabian coffee</name>
    <dbReference type="NCBI Taxonomy" id="13443"/>
    <lineage>
        <taxon>Eukaryota</taxon>
        <taxon>Viridiplantae</taxon>
        <taxon>Streptophyta</taxon>
        <taxon>Embryophyta</taxon>
        <taxon>Tracheophyta</taxon>
        <taxon>Spermatophyta</taxon>
        <taxon>Magnoliopsida</taxon>
        <taxon>eudicotyledons</taxon>
        <taxon>Gunneridae</taxon>
        <taxon>Pentapetalae</taxon>
        <taxon>asterids</taxon>
        <taxon>lamiids</taxon>
        <taxon>Gentianales</taxon>
        <taxon>Rubiaceae</taxon>
        <taxon>Ixoroideae</taxon>
        <taxon>Gardenieae complex</taxon>
        <taxon>Bertiereae - Coffeeae clade</taxon>
        <taxon>Coffeeae</taxon>
        <taxon>Coffea</taxon>
    </lineage>
</organism>
<dbReference type="Proteomes" id="UP001652660">
    <property type="component" value="Chromosome 7c"/>
</dbReference>
<dbReference type="PANTHER" id="PTHR36309">
    <property type="entry name" value="RNA-BINDING (RRM/RBD/RNP MOTIFS) FAMILY PROTEIN"/>
    <property type="match status" value="1"/>
</dbReference>
<dbReference type="RefSeq" id="XP_027075365.1">
    <property type="nucleotide sequence ID" value="XM_027219564.2"/>
</dbReference>
<evidence type="ECO:0000313" key="1">
    <source>
        <dbReference type="Proteomes" id="UP001652660"/>
    </source>
</evidence>
<gene>
    <name evidence="2" type="primary">LOC113699304</name>
</gene>
<accession>A0A6P6TB27</accession>
<dbReference type="Gene3D" id="3.30.70.330">
    <property type="match status" value="1"/>
</dbReference>
<dbReference type="GO" id="GO:0003676">
    <property type="term" value="F:nucleic acid binding"/>
    <property type="evidence" value="ECO:0007669"/>
    <property type="project" value="InterPro"/>
</dbReference>
<dbReference type="OrthoDB" id="1913496at2759"/>
<dbReference type="AlphaFoldDB" id="A0A6P6TB27"/>
<dbReference type="InterPro" id="IPR035979">
    <property type="entry name" value="RBD_domain_sf"/>
</dbReference>
<dbReference type="InterPro" id="IPR012677">
    <property type="entry name" value="Nucleotide-bd_a/b_plait_sf"/>
</dbReference>
<proteinExistence type="predicted"/>